<dbReference type="AlphaFoldDB" id="A0A9W7XGI1"/>
<reference evidence="6" key="1">
    <citation type="submission" date="2022-07" db="EMBL/GenBank/DDBJ databases">
        <title>Phylogenomic reconstructions and comparative analyses of Kickxellomycotina fungi.</title>
        <authorList>
            <person name="Reynolds N.K."/>
            <person name="Stajich J.E."/>
            <person name="Barry K."/>
            <person name="Grigoriev I.V."/>
            <person name="Crous P."/>
            <person name="Smith M.E."/>
        </authorList>
    </citation>
    <scope>NUCLEOTIDE SEQUENCE</scope>
    <source>
        <strain evidence="6">NBRC 105413</strain>
    </source>
</reference>
<proteinExistence type="inferred from homology"/>
<dbReference type="GO" id="GO:0003723">
    <property type="term" value="F:RNA binding"/>
    <property type="evidence" value="ECO:0007669"/>
    <property type="project" value="TreeGrafter"/>
</dbReference>
<evidence type="ECO:0000256" key="4">
    <source>
        <dbReference type="RuleBase" id="RU003815"/>
    </source>
</evidence>
<keyword evidence="2 4" id="KW-0689">Ribosomal protein</keyword>
<accession>A0A9W7XGI1</accession>
<dbReference type="PROSITE" id="PS00360">
    <property type="entry name" value="RIBOSOMAL_S9"/>
    <property type="match status" value="1"/>
</dbReference>
<name>A0A9W7XGI1_9FUNG</name>
<evidence type="ECO:0000313" key="6">
    <source>
        <dbReference type="EMBL" id="KAJ1642762.1"/>
    </source>
</evidence>
<protein>
    <submittedName>
        <fullName evidence="6">37S ribosomal protein S9, mitochondrial</fullName>
    </submittedName>
</protein>
<sequence length="329" mass="37206">MLVRLASRALVTKPLSTTTRRQLATASPLYQQPQTPTTSPFDTLDILPVQRPDTSAYFMSNPKYADLLSAITTMIQQNQLPAYNKCYFKRGKWIGRRAFETKHSIQMNTTQYTVLLEKLNQADSLIVRGEEKKRDIAAYLNQFRRGYVHEEVVTKKSGEEKEGVGKKKEKMIGSWKRGAMDHLGRWRAAGKRKQAVACAWIVPIEQTQAVDSADSVDSQMFSKIGQVLINGRPLPDYFVSSTDRESVLFPFTVTNKTGQFNVFVRVRGGGHTGQAEACQLAIARALYANNRKEHAAIRDAGLLFTDGRRVERKKTGKPKARKSYTWVKR</sequence>
<dbReference type="GO" id="GO:0005763">
    <property type="term" value="C:mitochondrial small ribosomal subunit"/>
    <property type="evidence" value="ECO:0007669"/>
    <property type="project" value="TreeGrafter"/>
</dbReference>
<keyword evidence="3 4" id="KW-0687">Ribonucleoprotein</keyword>
<evidence type="ECO:0000256" key="1">
    <source>
        <dbReference type="ARBA" id="ARBA00005251"/>
    </source>
</evidence>
<dbReference type="Gene3D" id="3.30.230.10">
    <property type="match status" value="1"/>
</dbReference>
<evidence type="ECO:0000256" key="3">
    <source>
        <dbReference type="ARBA" id="ARBA00023274"/>
    </source>
</evidence>
<dbReference type="InterPro" id="IPR014721">
    <property type="entry name" value="Ribsml_uS5_D2-typ_fold_subgr"/>
</dbReference>
<dbReference type="EMBL" id="JANBOH010000342">
    <property type="protein sequence ID" value="KAJ1642762.1"/>
    <property type="molecule type" value="Genomic_DNA"/>
</dbReference>
<dbReference type="InterPro" id="IPR020574">
    <property type="entry name" value="Ribosomal_uS9_CS"/>
</dbReference>
<keyword evidence="7" id="KW-1185">Reference proteome</keyword>
<dbReference type="SUPFAM" id="SSF54211">
    <property type="entry name" value="Ribosomal protein S5 domain 2-like"/>
    <property type="match status" value="1"/>
</dbReference>
<dbReference type="InterPro" id="IPR000754">
    <property type="entry name" value="Ribosomal_uS9"/>
</dbReference>
<dbReference type="PANTHER" id="PTHR21569">
    <property type="entry name" value="RIBOSOMAL PROTEIN S9"/>
    <property type="match status" value="1"/>
</dbReference>
<dbReference type="GO" id="GO:0003735">
    <property type="term" value="F:structural constituent of ribosome"/>
    <property type="evidence" value="ECO:0007669"/>
    <property type="project" value="InterPro"/>
</dbReference>
<organism evidence="6 7">
    <name type="scientific">Coemansia asiatica</name>
    <dbReference type="NCBI Taxonomy" id="1052880"/>
    <lineage>
        <taxon>Eukaryota</taxon>
        <taxon>Fungi</taxon>
        <taxon>Fungi incertae sedis</taxon>
        <taxon>Zoopagomycota</taxon>
        <taxon>Kickxellomycotina</taxon>
        <taxon>Kickxellomycetes</taxon>
        <taxon>Kickxellales</taxon>
        <taxon>Kickxellaceae</taxon>
        <taxon>Coemansia</taxon>
    </lineage>
</organism>
<dbReference type="Pfam" id="PF00380">
    <property type="entry name" value="Ribosomal_S9"/>
    <property type="match status" value="1"/>
</dbReference>
<feature type="region of interest" description="Disordered" evidence="5">
    <location>
        <begin position="22"/>
        <end position="42"/>
    </location>
</feature>
<comment type="similarity">
    <text evidence="1 4">Belongs to the universal ribosomal protein uS9 family.</text>
</comment>
<dbReference type="PANTHER" id="PTHR21569:SF1">
    <property type="entry name" value="SMALL RIBOSOMAL SUBUNIT PROTEIN US9M"/>
    <property type="match status" value="1"/>
</dbReference>
<gene>
    <name evidence="6" type="primary">MRPS9</name>
    <name evidence="6" type="ORF">LPJ64_005415</name>
</gene>
<comment type="caution">
    <text evidence="6">The sequence shown here is derived from an EMBL/GenBank/DDBJ whole genome shotgun (WGS) entry which is preliminary data.</text>
</comment>
<dbReference type="InterPro" id="IPR020568">
    <property type="entry name" value="Ribosomal_Su5_D2-typ_SF"/>
</dbReference>
<evidence type="ECO:0000313" key="7">
    <source>
        <dbReference type="Proteomes" id="UP001145021"/>
    </source>
</evidence>
<evidence type="ECO:0000256" key="2">
    <source>
        <dbReference type="ARBA" id="ARBA00022980"/>
    </source>
</evidence>
<dbReference type="GO" id="GO:0006412">
    <property type="term" value="P:translation"/>
    <property type="evidence" value="ECO:0007669"/>
    <property type="project" value="InterPro"/>
</dbReference>
<feature type="compositionally biased region" description="Polar residues" evidence="5">
    <location>
        <begin position="22"/>
        <end position="41"/>
    </location>
</feature>
<evidence type="ECO:0000256" key="5">
    <source>
        <dbReference type="SAM" id="MobiDB-lite"/>
    </source>
</evidence>
<dbReference type="Proteomes" id="UP001145021">
    <property type="component" value="Unassembled WGS sequence"/>
</dbReference>